<proteinExistence type="predicted"/>
<protein>
    <submittedName>
        <fullName evidence="1">CLUMA_CG003339, isoform A</fullName>
    </submittedName>
</protein>
<evidence type="ECO:0000313" key="1">
    <source>
        <dbReference type="EMBL" id="CRK89542.1"/>
    </source>
</evidence>
<sequence>MNILNDRFFFFISDDEFLIYIVDSLVLIILEFYRASVRSAFEATTRMRMVGNSNLSCGIRLFKIRDIILFLNEKLFSLRMSEKIVKT</sequence>
<name>A0A1J1HSU3_9DIPT</name>
<dbReference type="AlphaFoldDB" id="A0A1J1HSU3"/>
<gene>
    <name evidence="1" type="ORF">CLUMA_CG003339</name>
</gene>
<organism evidence="1 2">
    <name type="scientific">Clunio marinus</name>
    <dbReference type="NCBI Taxonomy" id="568069"/>
    <lineage>
        <taxon>Eukaryota</taxon>
        <taxon>Metazoa</taxon>
        <taxon>Ecdysozoa</taxon>
        <taxon>Arthropoda</taxon>
        <taxon>Hexapoda</taxon>
        <taxon>Insecta</taxon>
        <taxon>Pterygota</taxon>
        <taxon>Neoptera</taxon>
        <taxon>Endopterygota</taxon>
        <taxon>Diptera</taxon>
        <taxon>Nematocera</taxon>
        <taxon>Chironomoidea</taxon>
        <taxon>Chironomidae</taxon>
        <taxon>Clunio</taxon>
    </lineage>
</organism>
<accession>A0A1J1HSU3</accession>
<dbReference type="Proteomes" id="UP000183832">
    <property type="component" value="Unassembled WGS sequence"/>
</dbReference>
<reference evidence="1 2" key="1">
    <citation type="submission" date="2015-04" db="EMBL/GenBank/DDBJ databases">
        <authorList>
            <person name="Syromyatnikov M.Y."/>
            <person name="Popov V.N."/>
        </authorList>
    </citation>
    <scope>NUCLEOTIDE SEQUENCE [LARGE SCALE GENOMIC DNA]</scope>
</reference>
<evidence type="ECO:0000313" key="2">
    <source>
        <dbReference type="Proteomes" id="UP000183832"/>
    </source>
</evidence>
<keyword evidence="2" id="KW-1185">Reference proteome</keyword>
<dbReference type="EMBL" id="CVRI01000013">
    <property type="protein sequence ID" value="CRK89542.1"/>
    <property type="molecule type" value="Genomic_DNA"/>
</dbReference>